<accession>A0A4R5NFX4</accession>
<evidence type="ECO:0008006" key="3">
    <source>
        <dbReference type="Google" id="ProtNLM"/>
    </source>
</evidence>
<reference evidence="1 2" key="1">
    <citation type="journal article" date="2019" name="Appl. Microbiol. Biotechnol.">
        <title>Uncovering carbohydrate metabolism through a genotype-phenotype association study of 56 lactic acid bacteria genomes.</title>
        <authorList>
            <person name="Buron-Moles G."/>
            <person name="Chailyan A."/>
            <person name="Dolejs I."/>
            <person name="Forster J."/>
            <person name="Miks M.H."/>
        </authorList>
    </citation>
    <scope>NUCLEOTIDE SEQUENCE [LARGE SCALE GENOMIC DNA]</scope>
    <source>
        <strain evidence="1 2">ATCC 29644</strain>
    </source>
</reference>
<evidence type="ECO:0000313" key="2">
    <source>
        <dbReference type="Proteomes" id="UP000295257"/>
    </source>
</evidence>
<dbReference type="OrthoDB" id="9815422at2"/>
<dbReference type="EMBL" id="PUFN01000012">
    <property type="protein sequence ID" value="TDG73023.1"/>
    <property type="molecule type" value="Genomic_DNA"/>
</dbReference>
<dbReference type="GO" id="GO:0003824">
    <property type="term" value="F:catalytic activity"/>
    <property type="evidence" value="ECO:0007669"/>
    <property type="project" value="InterPro"/>
</dbReference>
<dbReference type="Gene3D" id="3.40.140.30">
    <property type="entry name" value="Hypothetical protein TM1506"/>
    <property type="match status" value="1"/>
</dbReference>
<keyword evidence="2" id="KW-1185">Reference proteome</keyword>
<dbReference type="Proteomes" id="UP000295257">
    <property type="component" value="Unassembled WGS sequence"/>
</dbReference>
<organism evidence="1 2">
    <name type="scientific">Companilactobacillus farciminis</name>
    <dbReference type="NCBI Taxonomy" id="1612"/>
    <lineage>
        <taxon>Bacteria</taxon>
        <taxon>Bacillati</taxon>
        <taxon>Bacillota</taxon>
        <taxon>Bacilli</taxon>
        <taxon>Lactobacillales</taxon>
        <taxon>Lactobacillaceae</taxon>
        <taxon>Companilactobacillus</taxon>
    </lineage>
</organism>
<dbReference type="InterPro" id="IPR037081">
    <property type="entry name" value="Hyp_TM1506"/>
</dbReference>
<dbReference type="InterPro" id="IPR015067">
    <property type="entry name" value="DUF1893_TM1506-like"/>
</dbReference>
<dbReference type="SUPFAM" id="SSF53927">
    <property type="entry name" value="Cytidine deaminase-like"/>
    <property type="match status" value="1"/>
</dbReference>
<dbReference type="Pfam" id="PF08973">
    <property type="entry name" value="TM1506"/>
    <property type="match status" value="1"/>
</dbReference>
<dbReference type="AlphaFoldDB" id="A0A4R5NFX4"/>
<gene>
    <name evidence="1" type="ORF">C5L30_000410</name>
</gene>
<dbReference type="RefSeq" id="WP_056945216.1">
    <property type="nucleotide sequence ID" value="NZ_PUFN01000012.1"/>
</dbReference>
<comment type="caution">
    <text evidence="1">The sequence shown here is derived from an EMBL/GenBank/DDBJ whole genome shotgun (WGS) entry which is preliminary data.</text>
</comment>
<proteinExistence type="predicted"/>
<sequence>MLNKEISEPVILEALDLIKQNKASCVLVKDGKIVHIEIGMGISPILYSYMTYPDLFEGATIVDKIVGKAAAVISILGKANEIVGLTMSDSAIEYLLNKNSSFRFVNYVQKIQNRTRTGICPIEQSVMDIDDPAEAFLALLNRLQDLKKKVVIKKICE</sequence>
<dbReference type="InterPro" id="IPR016193">
    <property type="entry name" value="Cytidine_deaminase-like"/>
</dbReference>
<name>A0A4R5NFX4_9LACO</name>
<evidence type="ECO:0000313" key="1">
    <source>
        <dbReference type="EMBL" id="TDG73023.1"/>
    </source>
</evidence>
<protein>
    <recommendedName>
        <fullName evidence="3">DUF1893 domain-containing protein</fullName>
    </recommendedName>
</protein>